<evidence type="ECO:0000313" key="2">
    <source>
        <dbReference type="Proteomes" id="UP000005239"/>
    </source>
</evidence>
<organism evidence="1 2">
    <name type="scientific">Pristionchus pacificus</name>
    <name type="common">Parasitic nematode worm</name>
    <dbReference type="NCBI Taxonomy" id="54126"/>
    <lineage>
        <taxon>Eukaryota</taxon>
        <taxon>Metazoa</taxon>
        <taxon>Ecdysozoa</taxon>
        <taxon>Nematoda</taxon>
        <taxon>Chromadorea</taxon>
        <taxon>Rhabditida</taxon>
        <taxon>Rhabditina</taxon>
        <taxon>Diplogasteromorpha</taxon>
        <taxon>Diplogasteroidea</taxon>
        <taxon>Neodiplogasteridae</taxon>
        <taxon>Pristionchus</taxon>
    </lineage>
</organism>
<reference evidence="1" key="2">
    <citation type="submission" date="2022-06" db="UniProtKB">
        <authorList>
            <consortium name="EnsemblMetazoa"/>
        </authorList>
    </citation>
    <scope>IDENTIFICATION</scope>
    <source>
        <strain evidence="1">PS312</strain>
    </source>
</reference>
<evidence type="ECO:0000313" key="1">
    <source>
        <dbReference type="EnsemblMetazoa" id="PPA36874.1"/>
    </source>
</evidence>
<gene>
    <name evidence="1" type="primary">WBGene00275243</name>
</gene>
<reference evidence="2" key="1">
    <citation type="journal article" date="2008" name="Nat. Genet.">
        <title>The Pristionchus pacificus genome provides a unique perspective on nematode lifestyle and parasitism.</title>
        <authorList>
            <person name="Dieterich C."/>
            <person name="Clifton S.W."/>
            <person name="Schuster L.N."/>
            <person name="Chinwalla A."/>
            <person name="Delehaunty K."/>
            <person name="Dinkelacker I."/>
            <person name="Fulton L."/>
            <person name="Fulton R."/>
            <person name="Godfrey J."/>
            <person name="Minx P."/>
            <person name="Mitreva M."/>
            <person name="Roeseler W."/>
            <person name="Tian H."/>
            <person name="Witte H."/>
            <person name="Yang S.P."/>
            <person name="Wilson R.K."/>
            <person name="Sommer R.J."/>
        </authorList>
    </citation>
    <scope>NUCLEOTIDE SEQUENCE [LARGE SCALE GENOMIC DNA]</scope>
    <source>
        <strain evidence="2">PS312</strain>
    </source>
</reference>
<name>A0A2A6BQ29_PRIPA</name>
<accession>A0A2A6BQ29</accession>
<dbReference type="AlphaFoldDB" id="A0A2A6BQ29"/>
<sequence>MASIVYLLCFLFALLHAVIAVRQCYVFPIPHAGGRAQKLDCTSNPGHDYAASGCFYRRYADDSGLQAGFVEGGCGASMCNSGREEKNGGRIHDEVTLLLLLRREVQRCGQG</sequence>
<protein>
    <submittedName>
        <fullName evidence="1">Uncharacterized protein</fullName>
    </submittedName>
</protein>
<keyword evidence="2" id="KW-1185">Reference proteome</keyword>
<dbReference type="EnsemblMetazoa" id="PPA36874.1">
    <property type="protein sequence ID" value="PPA36874.1"/>
    <property type="gene ID" value="WBGene00275243"/>
</dbReference>
<accession>A0A8R1UQY8</accession>
<proteinExistence type="predicted"/>
<dbReference type="Proteomes" id="UP000005239">
    <property type="component" value="Unassembled WGS sequence"/>
</dbReference>